<dbReference type="InterPro" id="IPR002850">
    <property type="entry name" value="PIN_toxin-like"/>
</dbReference>
<dbReference type="EMBL" id="JBDPZC010000001">
    <property type="protein sequence ID" value="MEO3711629.1"/>
    <property type="molecule type" value="Genomic_DNA"/>
</dbReference>
<accession>A0ABV0G9G2</accession>
<dbReference type="InterPro" id="IPR002716">
    <property type="entry name" value="PIN_dom"/>
</dbReference>
<gene>
    <name evidence="3" type="ORF">ABDJ40_02495</name>
</gene>
<evidence type="ECO:0000259" key="2">
    <source>
        <dbReference type="Pfam" id="PF13470"/>
    </source>
</evidence>
<dbReference type="RefSeq" id="WP_347605677.1">
    <property type="nucleotide sequence ID" value="NZ_JBDPZC010000001.1"/>
</dbReference>
<name>A0ABV0G9G2_9BURK</name>
<proteinExistence type="predicted"/>
<dbReference type="InterPro" id="IPR029060">
    <property type="entry name" value="PIN-like_dom_sf"/>
</dbReference>
<dbReference type="NCBIfam" id="TIGR00305">
    <property type="entry name" value="putative toxin-antitoxin system toxin component, PIN family"/>
    <property type="match status" value="1"/>
</dbReference>
<dbReference type="PANTHER" id="PTHR34610:SF3">
    <property type="entry name" value="SSL7007 PROTEIN"/>
    <property type="match status" value="1"/>
</dbReference>
<evidence type="ECO:0000313" key="3">
    <source>
        <dbReference type="EMBL" id="MEO3711629.1"/>
    </source>
</evidence>
<dbReference type="Proteomes" id="UP001462640">
    <property type="component" value="Unassembled WGS sequence"/>
</dbReference>
<organism evidence="3 4">
    <name type="scientific">Roseateles flavus</name>
    <dbReference type="NCBI Taxonomy" id="3149041"/>
    <lineage>
        <taxon>Bacteria</taxon>
        <taxon>Pseudomonadati</taxon>
        <taxon>Pseudomonadota</taxon>
        <taxon>Betaproteobacteria</taxon>
        <taxon>Burkholderiales</taxon>
        <taxon>Sphaerotilaceae</taxon>
        <taxon>Roseateles</taxon>
    </lineage>
</organism>
<dbReference type="SUPFAM" id="SSF88723">
    <property type="entry name" value="PIN domain-like"/>
    <property type="match status" value="1"/>
</dbReference>
<evidence type="ECO:0000313" key="4">
    <source>
        <dbReference type="Proteomes" id="UP001462640"/>
    </source>
</evidence>
<feature type="domain" description="PIN" evidence="2">
    <location>
        <begin position="30"/>
        <end position="141"/>
    </location>
</feature>
<reference evidence="3 4" key="1">
    <citation type="submission" date="2024-05" db="EMBL/GenBank/DDBJ databases">
        <title>Roseateles sp. 2.12 16S ribosomal RNA gene Genome sequencing and assembly.</title>
        <authorList>
            <person name="Woo H."/>
        </authorList>
    </citation>
    <scope>NUCLEOTIDE SEQUENCE [LARGE SCALE GENOMIC DNA]</scope>
    <source>
        <strain evidence="3 4">2.12</strain>
    </source>
</reference>
<dbReference type="PANTHER" id="PTHR34610">
    <property type="entry name" value="SSL7007 PROTEIN"/>
    <property type="match status" value="1"/>
</dbReference>
<sequence>MPSSPPVHTVISRHGETAAGPATATSAAPRLVLDTQVVMEWLVFRDPGIRALAEPIEAGHWVWIGSAAMRDELLHVLSRGVAARWSPDPASIAEVFARLCRMHEPLAEGAALPLLKCRDKDDQKFIDLALAQKADALISRDGDVLALAKRARKHGLAILKPDQWLALMQAGT</sequence>
<keyword evidence="4" id="KW-1185">Reference proteome</keyword>
<comment type="caution">
    <text evidence="3">The sequence shown here is derived from an EMBL/GenBank/DDBJ whole genome shotgun (WGS) entry which is preliminary data.</text>
</comment>
<protein>
    <submittedName>
        <fullName evidence="3">Toxin-antitoxin system toxin component, PIN family</fullName>
    </submittedName>
</protein>
<evidence type="ECO:0000256" key="1">
    <source>
        <dbReference type="SAM" id="MobiDB-lite"/>
    </source>
</evidence>
<feature type="region of interest" description="Disordered" evidence="1">
    <location>
        <begin position="1"/>
        <end position="24"/>
    </location>
</feature>
<dbReference type="Pfam" id="PF13470">
    <property type="entry name" value="PIN_3"/>
    <property type="match status" value="1"/>
</dbReference>